<accession>A0ABR4HGN7</accession>
<keyword evidence="8" id="KW-1185">Reference proteome</keyword>
<dbReference type="InterPro" id="IPR017850">
    <property type="entry name" value="Alkaline_phosphatase_core_sf"/>
</dbReference>
<dbReference type="Gene3D" id="3.40.720.10">
    <property type="entry name" value="Alkaline Phosphatase, subunit A"/>
    <property type="match status" value="1"/>
</dbReference>
<comment type="similarity">
    <text evidence="1">Belongs to the sulfatase family.</text>
</comment>
<gene>
    <name evidence="7" type="ORF">BDW59DRAFT_154289</name>
</gene>
<reference evidence="7 8" key="1">
    <citation type="submission" date="2024-07" db="EMBL/GenBank/DDBJ databases">
        <title>Section-level genome sequencing and comparative genomics of Aspergillus sections Usti and Cavernicolus.</title>
        <authorList>
            <consortium name="Lawrence Berkeley National Laboratory"/>
            <person name="Nybo J.L."/>
            <person name="Vesth T.C."/>
            <person name="Theobald S."/>
            <person name="Frisvad J.C."/>
            <person name="Larsen T.O."/>
            <person name="Kjaerboelling I."/>
            <person name="Rothschild-Mancinelli K."/>
            <person name="Lyhne E.K."/>
            <person name="Kogle M.E."/>
            <person name="Barry K."/>
            <person name="Clum A."/>
            <person name="Na H."/>
            <person name="Ledsgaard L."/>
            <person name="Lin J."/>
            <person name="Lipzen A."/>
            <person name="Kuo A."/>
            <person name="Riley R."/>
            <person name="Mondo S."/>
            <person name="LaButti K."/>
            <person name="Haridas S."/>
            <person name="Pangalinan J."/>
            <person name="Salamov A.A."/>
            <person name="Simmons B.A."/>
            <person name="Magnuson J.K."/>
            <person name="Chen J."/>
            <person name="Drula E."/>
            <person name="Henrissat B."/>
            <person name="Wiebenga A."/>
            <person name="Lubbers R.J."/>
            <person name="Gomes A.C."/>
            <person name="Makela M.R."/>
            <person name="Stajich J."/>
            <person name="Grigoriev I.V."/>
            <person name="Mortensen U.H."/>
            <person name="De vries R.P."/>
            <person name="Baker S.E."/>
            <person name="Andersen M.R."/>
        </authorList>
    </citation>
    <scope>NUCLEOTIDE SEQUENCE [LARGE SCALE GENOMIC DNA]</scope>
    <source>
        <strain evidence="7 8">CBS 600.67</strain>
    </source>
</reference>
<comment type="caution">
    <text evidence="7">The sequence shown here is derived from an EMBL/GenBank/DDBJ whole genome shotgun (WGS) entry which is preliminary data.</text>
</comment>
<dbReference type="PROSITE" id="PS00149">
    <property type="entry name" value="SULFATASE_2"/>
    <property type="match status" value="1"/>
</dbReference>
<dbReference type="NCBIfam" id="TIGR03417">
    <property type="entry name" value="chol_sulfatase"/>
    <property type="match status" value="1"/>
</dbReference>
<name>A0ABR4HGN7_9EURO</name>
<dbReference type="EMBL" id="JBFXLS010000123">
    <property type="protein sequence ID" value="KAL2814562.1"/>
    <property type="molecule type" value="Genomic_DNA"/>
</dbReference>
<keyword evidence="3" id="KW-0378">Hydrolase</keyword>
<protein>
    <submittedName>
        <fullName evidence="7">Alkaline-phosphatase-like protein</fullName>
    </submittedName>
</protein>
<evidence type="ECO:0000256" key="1">
    <source>
        <dbReference type="ARBA" id="ARBA00008779"/>
    </source>
</evidence>
<feature type="domain" description="Sulfatase N-terminal" evidence="5">
    <location>
        <begin position="6"/>
        <end position="349"/>
    </location>
</feature>
<evidence type="ECO:0000259" key="5">
    <source>
        <dbReference type="Pfam" id="PF00884"/>
    </source>
</evidence>
<dbReference type="Proteomes" id="UP001610335">
    <property type="component" value="Unassembled WGS sequence"/>
</dbReference>
<evidence type="ECO:0000256" key="2">
    <source>
        <dbReference type="ARBA" id="ARBA00022723"/>
    </source>
</evidence>
<evidence type="ECO:0000256" key="3">
    <source>
        <dbReference type="ARBA" id="ARBA00022801"/>
    </source>
</evidence>
<evidence type="ECO:0000313" key="7">
    <source>
        <dbReference type="EMBL" id="KAL2814562.1"/>
    </source>
</evidence>
<organism evidence="7 8">
    <name type="scientific">Aspergillus cavernicola</name>
    <dbReference type="NCBI Taxonomy" id="176166"/>
    <lineage>
        <taxon>Eukaryota</taxon>
        <taxon>Fungi</taxon>
        <taxon>Dikarya</taxon>
        <taxon>Ascomycota</taxon>
        <taxon>Pezizomycotina</taxon>
        <taxon>Eurotiomycetes</taxon>
        <taxon>Eurotiomycetidae</taxon>
        <taxon>Eurotiales</taxon>
        <taxon>Aspergillaceae</taxon>
        <taxon>Aspergillus</taxon>
        <taxon>Aspergillus subgen. Nidulantes</taxon>
    </lineage>
</organism>
<feature type="region of interest" description="Disordered" evidence="4">
    <location>
        <begin position="435"/>
        <end position="490"/>
    </location>
</feature>
<evidence type="ECO:0000256" key="4">
    <source>
        <dbReference type="SAM" id="MobiDB-lite"/>
    </source>
</evidence>
<dbReference type="Pfam" id="PF12411">
    <property type="entry name" value="Choline_sulf_C"/>
    <property type="match status" value="1"/>
</dbReference>
<keyword evidence="2" id="KW-0479">Metal-binding</keyword>
<proteinExistence type="inferred from homology"/>
<evidence type="ECO:0000259" key="6">
    <source>
        <dbReference type="Pfam" id="PF12411"/>
    </source>
</evidence>
<dbReference type="InterPro" id="IPR024607">
    <property type="entry name" value="Sulfatase_CS"/>
</dbReference>
<sequence>MAAKKPNILYIMADQMAAPLLAFHDKNSPIKTPNLNRLAEEGVVFDSAYCNAPLCAPSRYVMVTGQLPSKIGAYDNAADLPADVPTYAHYLRREGYHTALAGKMHFCGPDQLHGYEQRLTSDIYPGDYGWSVNWDEPDIRPDWYHNMASVLEAGPVVRTNQLDFDEEVIYKSTQYLYDHVRQRTDQPFCLTVSMTHPHDPYAMTKEFWDLYEDVDIPLPKSPAIPQDQQDPHSQRVMKCIDLWGKEMPEERIKAARRAYYAACTYVDTNVGKLLKALDNCGMRDDTIIVFTGDHGDMLGERGLWYKMTWYENSARVPFIVHAPKRFAPQRVSENVSTMDILPTFADLVGAPLIKELPLDGVSLLPYLTGEDGLKTDTVLGEYMAEGTQSPVVMIRRGRWKFIYSLIDPPMLFDVENDPLEKVNLVAGLADPSSRAKADVNSKALPPASLPTPLESPRATPLQSTPTRDYPFPTPPRTPSPGKHSYTVPDTTDPTKLLAHFVEDVHTRWDLEAVKEDVLRSQRRRRLVYSSLIKGNPQIWDWEPRIDPSTQYVRNQSKGALDDVEFISRWPRVLQQAAEAMGTKV</sequence>
<feature type="domain" description="Choline sulfatase enzyme C-terminal" evidence="6">
    <location>
        <begin position="515"/>
        <end position="569"/>
    </location>
</feature>
<dbReference type="PANTHER" id="PTHR45953">
    <property type="entry name" value="IDURONATE 2-SULFATASE"/>
    <property type="match status" value="1"/>
</dbReference>
<dbReference type="InterPro" id="IPR025863">
    <property type="entry name" value="Choline_sulf_C_dom"/>
</dbReference>
<dbReference type="Pfam" id="PF00884">
    <property type="entry name" value="Sulfatase"/>
    <property type="match status" value="1"/>
</dbReference>
<dbReference type="CDD" id="cd16032">
    <property type="entry name" value="choline-sulfatase"/>
    <property type="match status" value="1"/>
</dbReference>
<dbReference type="InterPro" id="IPR017785">
    <property type="entry name" value="Choline-sulfatase"/>
</dbReference>
<dbReference type="PROSITE" id="PS00523">
    <property type="entry name" value="SULFATASE_1"/>
    <property type="match status" value="1"/>
</dbReference>
<evidence type="ECO:0000313" key="8">
    <source>
        <dbReference type="Proteomes" id="UP001610335"/>
    </source>
</evidence>
<dbReference type="InterPro" id="IPR000917">
    <property type="entry name" value="Sulfatase_N"/>
</dbReference>
<dbReference type="PANTHER" id="PTHR45953:SF1">
    <property type="entry name" value="IDURONATE 2-SULFATASE"/>
    <property type="match status" value="1"/>
</dbReference>
<dbReference type="SUPFAM" id="SSF53649">
    <property type="entry name" value="Alkaline phosphatase-like"/>
    <property type="match status" value="1"/>
</dbReference>